<dbReference type="InterPro" id="IPR051081">
    <property type="entry name" value="HTH_MetalResp_TranReg"/>
</dbReference>
<dbReference type="SMART" id="SM00418">
    <property type="entry name" value="HTH_ARSR"/>
    <property type="match status" value="1"/>
</dbReference>
<keyword evidence="1" id="KW-0805">Transcription regulation</keyword>
<dbReference type="PROSITE" id="PS50987">
    <property type="entry name" value="HTH_ARSR_2"/>
    <property type="match status" value="1"/>
</dbReference>
<organism evidence="5 6">
    <name type="scientific">Marinicrinis sediminis</name>
    <dbReference type="NCBI Taxonomy" id="1652465"/>
    <lineage>
        <taxon>Bacteria</taxon>
        <taxon>Bacillati</taxon>
        <taxon>Bacillota</taxon>
        <taxon>Bacilli</taxon>
        <taxon>Bacillales</taxon>
        <taxon>Paenibacillaceae</taxon>
    </lineage>
</organism>
<dbReference type="EMBL" id="JBHUMM010000014">
    <property type="protein sequence ID" value="MFD2671686.1"/>
    <property type="molecule type" value="Genomic_DNA"/>
</dbReference>
<name>A0ABW5R9G8_9BACL</name>
<dbReference type="Gene3D" id="1.10.10.10">
    <property type="entry name" value="Winged helix-like DNA-binding domain superfamily/Winged helix DNA-binding domain"/>
    <property type="match status" value="1"/>
</dbReference>
<dbReference type="RefSeq" id="WP_379929161.1">
    <property type="nucleotide sequence ID" value="NZ_JBHUMM010000014.1"/>
</dbReference>
<proteinExistence type="predicted"/>
<evidence type="ECO:0000256" key="2">
    <source>
        <dbReference type="ARBA" id="ARBA00023125"/>
    </source>
</evidence>
<gene>
    <name evidence="5" type="ORF">ACFSUC_08715</name>
</gene>
<dbReference type="NCBIfam" id="NF033788">
    <property type="entry name" value="HTH_metalloreg"/>
    <property type="match status" value="1"/>
</dbReference>
<dbReference type="PRINTS" id="PR00778">
    <property type="entry name" value="HTHARSR"/>
</dbReference>
<dbReference type="InterPro" id="IPR011991">
    <property type="entry name" value="ArsR-like_HTH"/>
</dbReference>
<evidence type="ECO:0000313" key="5">
    <source>
        <dbReference type="EMBL" id="MFD2671686.1"/>
    </source>
</evidence>
<dbReference type="InterPro" id="IPR036388">
    <property type="entry name" value="WH-like_DNA-bd_sf"/>
</dbReference>
<keyword evidence="2" id="KW-0238">DNA-binding</keyword>
<accession>A0ABW5R9G8</accession>
<evidence type="ECO:0000256" key="3">
    <source>
        <dbReference type="ARBA" id="ARBA00023163"/>
    </source>
</evidence>
<evidence type="ECO:0000313" key="6">
    <source>
        <dbReference type="Proteomes" id="UP001597497"/>
    </source>
</evidence>
<dbReference type="CDD" id="cd00090">
    <property type="entry name" value="HTH_ARSR"/>
    <property type="match status" value="1"/>
</dbReference>
<protein>
    <submittedName>
        <fullName evidence="5">ArsR/SmtB family transcription factor</fullName>
    </submittedName>
</protein>
<dbReference type="InterPro" id="IPR036390">
    <property type="entry name" value="WH_DNA-bd_sf"/>
</dbReference>
<dbReference type="SUPFAM" id="SSF46785">
    <property type="entry name" value="Winged helix' DNA-binding domain"/>
    <property type="match status" value="1"/>
</dbReference>
<feature type="domain" description="HTH arsR-type" evidence="4">
    <location>
        <begin position="11"/>
        <end position="106"/>
    </location>
</feature>
<dbReference type="InterPro" id="IPR001845">
    <property type="entry name" value="HTH_ArsR_DNA-bd_dom"/>
</dbReference>
<comment type="caution">
    <text evidence="5">The sequence shown here is derived from an EMBL/GenBank/DDBJ whole genome shotgun (WGS) entry which is preliminary data.</text>
</comment>
<keyword evidence="6" id="KW-1185">Reference proteome</keyword>
<sequence length="114" mass="13206">MEKEIVQTELADLAELAQWADLFKLLGDRNRLTIVALLKEREMCVCELVEALQTSQPNISQHMRKLKDAGLVKEERKGQWIYYSLTDQPHLQDVLTHLPSQEEKMKQITPVNCC</sequence>
<keyword evidence="3" id="KW-0804">Transcription</keyword>
<dbReference type="PANTHER" id="PTHR33154:SF18">
    <property type="entry name" value="ARSENICAL RESISTANCE OPERON REPRESSOR"/>
    <property type="match status" value="1"/>
</dbReference>
<reference evidence="6" key="1">
    <citation type="journal article" date="2019" name="Int. J. Syst. Evol. Microbiol.">
        <title>The Global Catalogue of Microorganisms (GCM) 10K type strain sequencing project: providing services to taxonomists for standard genome sequencing and annotation.</title>
        <authorList>
            <consortium name="The Broad Institute Genomics Platform"/>
            <consortium name="The Broad Institute Genome Sequencing Center for Infectious Disease"/>
            <person name="Wu L."/>
            <person name="Ma J."/>
        </authorList>
    </citation>
    <scope>NUCLEOTIDE SEQUENCE [LARGE SCALE GENOMIC DNA]</scope>
    <source>
        <strain evidence="6">KCTC 33676</strain>
    </source>
</reference>
<dbReference type="Pfam" id="PF01022">
    <property type="entry name" value="HTH_5"/>
    <property type="match status" value="1"/>
</dbReference>
<dbReference type="PANTHER" id="PTHR33154">
    <property type="entry name" value="TRANSCRIPTIONAL REGULATOR, ARSR FAMILY"/>
    <property type="match status" value="1"/>
</dbReference>
<evidence type="ECO:0000259" key="4">
    <source>
        <dbReference type="PROSITE" id="PS50987"/>
    </source>
</evidence>
<evidence type="ECO:0000256" key="1">
    <source>
        <dbReference type="ARBA" id="ARBA00023015"/>
    </source>
</evidence>
<dbReference type="Proteomes" id="UP001597497">
    <property type="component" value="Unassembled WGS sequence"/>
</dbReference>